<dbReference type="AlphaFoldDB" id="A0A1E7KMJ4"/>
<dbReference type="Proteomes" id="UP000176101">
    <property type="component" value="Unassembled WGS sequence"/>
</dbReference>
<reference evidence="2 3" key="1">
    <citation type="journal article" date="2016" name="Front. Microbiol.">
        <title>Comparative Genomics Analysis of Streptomyces Species Reveals Their Adaptation to the Marine Environment and Their Diversity at the Genomic Level.</title>
        <authorList>
            <person name="Tian X."/>
            <person name="Zhang Z."/>
            <person name="Yang T."/>
            <person name="Chen M."/>
            <person name="Li J."/>
            <person name="Chen F."/>
            <person name="Yang J."/>
            <person name="Li W."/>
            <person name="Zhang B."/>
            <person name="Zhang Z."/>
            <person name="Wu J."/>
            <person name="Zhang C."/>
            <person name="Long L."/>
            <person name="Xiao J."/>
        </authorList>
    </citation>
    <scope>NUCLEOTIDE SEQUENCE [LARGE SCALE GENOMIC DNA]</scope>
    <source>
        <strain evidence="2 3">SCSIO 02100</strain>
    </source>
</reference>
<sequence length="64" mass="6309">MGGVTDPGRADGALLGLAAGVCAVAGLRVASYDFPSRFVHLTAGVALPLSLAAPVVYLLGRVTG</sequence>
<proteinExistence type="predicted"/>
<accession>A0A1E7KMJ4</accession>
<keyword evidence="1" id="KW-1133">Transmembrane helix</keyword>
<feature type="transmembrane region" description="Helical" evidence="1">
    <location>
        <begin position="12"/>
        <end position="32"/>
    </location>
</feature>
<organism evidence="2 3">
    <name type="scientific">Streptomyces oceani</name>
    <dbReference type="NCBI Taxonomy" id="1075402"/>
    <lineage>
        <taxon>Bacteria</taxon>
        <taxon>Bacillati</taxon>
        <taxon>Actinomycetota</taxon>
        <taxon>Actinomycetes</taxon>
        <taxon>Kitasatosporales</taxon>
        <taxon>Streptomycetaceae</taxon>
        <taxon>Streptomyces</taxon>
    </lineage>
</organism>
<name>A0A1E7KMJ4_9ACTN</name>
<feature type="transmembrane region" description="Helical" evidence="1">
    <location>
        <begin position="38"/>
        <end position="59"/>
    </location>
</feature>
<dbReference type="STRING" id="1075402.AN216_04665"/>
<keyword evidence="1" id="KW-0472">Membrane</keyword>
<keyword evidence="3" id="KW-1185">Reference proteome</keyword>
<protein>
    <submittedName>
        <fullName evidence="2">Uncharacterized protein</fullName>
    </submittedName>
</protein>
<comment type="caution">
    <text evidence="2">The sequence shown here is derived from an EMBL/GenBank/DDBJ whole genome shotgun (WGS) entry which is preliminary data.</text>
</comment>
<gene>
    <name evidence="2" type="ORF">AN216_04665</name>
</gene>
<evidence type="ECO:0000313" key="2">
    <source>
        <dbReference type="EMBL" id="OEV05041.1"/>
    </source>
</evidence>
<evidence type="ECO:0000313" key="3">
    <source>
        <dbReference type="Proteomes" id="UP000176101"/>
    </source>
</evidence>
<evidence type="ECO:0000256" key="1">
    <source>
        <dbReference type="SAM" id="Phobius"/>
    </source>
</evidence>
<keyword evidence="1" id="KW-0812">Transmembrane</keyword>
<dbReference type="EMBL" id="LJGU01000107">
    <property type="protein sequence ID" value="OEV05041.1"/>
    <property type="molecule type" value="Genomic_DNA"/>
</dbReference>